<dbReference type="InterPro" id="IPR052707">
    <property type="entry name" value="OsmC_Ohr_Peroxiredoxin"/>
</dbReference>
<reference evidence="1 2" key="1">
    <citation type="journal article" date="2014" name="Genome Announc.">
        <title>Draft Genome Sequence of Lutibaculum baratangense Strain AMV1T, Isolated from a Mud Volcano in Andamans, India.</title>
        <authorList>
            <person name="Singh A."/>
            <person name="Sreenivas A."/>
            <person name="Sathyanarayana Reddy G."/>
            <person name="Pinnaka A.K."/>
            <person name="Shivaji S."/>
        </authorList>
    </citation>
    <scope>NUCLEOTIDE SEQUENCE [LARGE SCALE GENOMIC DNA]</scope>
    <source>
        <strain evidence="1 2">AMV1</strain>
    </source>
</reference>
<evidence type="ECO:0000313" key="2">
    <source>
        <dbReference type="Proteomes" id="UP000017819"/>
    </source>
</evidence>
<dbReference type="InterPro" id="IPR015946">
    <property type="entry name" value="KH_dom-like_a/b"/>
</dbReference>
<gene>
    <name evidence="1" type="ORF">N177_1087</name>
</gene>
<proteinExistence type="predicted"/>
<organism evidence="1 2">
    <name type="scientific">Lutibaculum baratangense AMV1</name>
    <dbReference type="NCBI Taxonomy" id="631454"/>
    <lineage>
        <taxon>Bacteria</taxon>
        <taxon>Pseudomonadati</taxon>
        <taxon>Pseudomonadota</taxon>
        <taxon>Alphaproteobacteria</taxon>
        <taxon>Hyphomicrobiales</taxon>
        <taxon>Tepidamorphaceae</taxon>
        <taxon>Lutibaculum</taxon>
    </lineage>
</organism>
<dbReference type="PANTHER" id="PTHR42830">
    <property type="entry name" value="OSMOTICALLY INDUCIBLE FAMILY PROTEIN"/>
    <property type="match status" value="1"/>
</dbReference>
<evidence type="ECO:0000313" key="1">
    <source>
        <dbReference type="EMBL" id="ESR26228.1"/>
    </source>
</evidence>
<dbReference type="RefSeq" id="WP_023431232.1">
    <property type="nucleotide sequence ID" value="NZ_AWXZ01000016.1"/>
</dbReference>
<dbReference type="InterPro" id="IPR036102">
    <property type="entry name" value="OsmC/Ohrsf"/>
</dbReference>
<dbReference type="STRING" id="631454.N177_1087"/>
<dbReference type="Pfam" id="PF02566">
    <property type="entry name" value="OsmC"/>
    <property type="match status" value="1"/>
</dbReference>
<sequence length="162" mass="17916">MSAHDAIVVWRREGDFLAGRYSRAHEWHFDGGLTVPGSASPSVVRPPLSREDAVDPEEAFVAALASCHMLWFLDLARHAGFAVEAYRDEASGTMGRLASGRYWLERVTLRPRVVFAGEAPDAETFNKLHEDAHERCFIANSVKTELALEPLVVSHITESAEA</sequence>
<dbReference type="InterPro" id="IPR003718">
    <property type="entry name" value="OsmC/Ohr_fam"/>
</dbReference>
<dbReference type="PATRIC" id="fig|631454.5.peg.1072"/>
<comment type="caution">
    <text evidence="1">The sequence shown here is derived from an EMBL/GenBank/DDBJ whole genome shotgun (WGS) entry which is preliminary data.</text>
</comment>
<dbReference type="Proteomes" id="UP000017819">
    <property type="component" value="Unassembled WGS sequence"/>
</dbReference>
<dbReference type="PANTHER" id="PTHR42830:SF2">
    <property type="entry name" value="OSMC_OHR FAMILY PROTEIN"/>
    <property type="match status" value="1"/>
</dbReference>
<accession>V4TK09</accession>
<protein>
    <submittedName>
        <fullName evidence="1">OsmC/Ohr family protein</fullName>
    </submittedName>
</protein>
<dbReference type="AlphaFoldDB" id="V4TK09"/>
<dbReference type="eggNOG" id="COG1764">
    <property type="taxonomic scope" value="Bacteria"/>
</dbReference>
<dbReference type="EMBL" id="AWXZ01000016">
    <property type="protein sequence ID" value="ESR26228.1"/>
    <property type="molecule type" value="Genomic_DNA"/>
</dbReference>
<keyword evidence="2" id="KW-1185">Reference proteome</keyword>
<dbReference type="OrthoDB" id="9795405at2"/>
<dbReference type="Gene3D" id="3.30.300.20">
    <property type="match status" value="1"/>
</dbReference>
<name>V4TK09_9HYPH</name>
<dbReference type="SUPFAM" id="SSF82784">
    <property type="entry name" value="OsmC-like"/>
    <property type="match status" value="1"/>
</dbReference>